<dbReference type="EMBL" id="CAAKNF010000196">
    <property type="protein sequence ID" value="VIO87382.1"/>
    <property type="molecule type" value="Genomic_DNA"/>
</dbReference>
<accession>A0A4E9ET32</accession>
<dbReference type="EMBL" id="LN856865">
    <property type="protein sequence ID" value="CDP93046.1"/>
    <property type="molecule type" value="Genomic_DNA"/>
</dbReference>
<evidence type="ECO:0000313" key="1">
    <source>
        <dbReference type="EMBL" id="CDP93046.1"/>
    </source>
</evidence>
<gene>
    <name evidence="1 4 5" type="ORF">Bm13400</name>
    <name evidence="2" type="ORF">BM_BM13400</name>
    <name evidence="1" type="ORF">BM_Bm13400</name>
</gene>
<organism evidence="1">
    <name type="scientific">Brugia malayi</name>
    <name type="common">Filarial nematode worm</name>
    <dbReference type="NCBI Taxonomy" id="6279"/>
    <lineage>
        <taxon>Eukaryota</taxon>
        <taxon>Metazoa</taxon>
        <taxon>Ecdysozoa</taxon>
        <taxon>Nematoda</taxon>
        <taxon>Chromadorea</taxon>
        <taxon>Rhabditida</taxon>
        <taxon>Spirurina</taxon>
        <taxon>Spiruromorpha</taxon>
        <taxon>Filarioidea</taxon>
        <taxon>Onchocercidae</taxon>
        <taxon>Brugia</taxon>
    </lineage>
</organism>
<evidence type="ECO:0000313" key="5">
    <source>
        <dbReference type="WormBase" id="Bm13400"/>
    </source>
</evidence>
<proteinExistence type="predicted"/>
<dbReference type="GeneID" id="66057847"/>
<reference evidence="1" key="2">
    <citation type="submission" date="2012-12" db="EMBL/GenBank/DDBJ databases">
        <authorList>
            <person name="Gao Y.W."/>
            <person name="Fan S.T."/>
            <person name="Sun H.T."/>
            <person name="Wang Z."/>
            <person name="Gao X.L."/>
            <person name="Li Y.G."/>
            <person name="Wang T.C."/>
            <person name="Zhang K."/>
            <person name="Xu W.W."/>
            <person name="Yu Z.J."/>
            <person name="Xia X.Z."/>
        </authorList>
    </citation>
    <scope>NUCLEOTIDE SEQUENCE</scope>
    <source>
        <strain evidence="1">FR3</strain>
    </source>
</reference>
<evidence type="ECO:0000313" key="4">
    <source>
        <dbReference type="WBParaSite" id="Bm13400.1"/>
    </source>
</evidence>
<name>A0A0J9XQ76_BRUMA</name>
<dbReference type="RefSeq" id="XP_042930119.1">
    <property type="nucleotide sequence ID" value="XM_043074185.1"/>
</dbReference>
<dbReference type="Proteomes" id="UP000006672">
    <property type="component" value="Unassembled WGS sequence"/>
</dbReference>
<dbReference type="AlphaFoldDB" id="A0A0J9XQ76"/>
<sequence>MLPDKIQIFLIVSFRKLVPRITYSIKHNRHIKRQPKYDKKVL</sequence>
<accession>A0A0J9XQ76</accession>
<evidence type="ECO:0000313" key="3">
    <source>
        <dbReference type="Proteomes" id="UP000006672"/>
    </source>
</evidence>
<reference evidence="4" key="4">
    <citation type="submission" date="2019-12" db="UniProtKB">
        <authorList>
            <consortium name="WormBaseParasite"/>
        </authorList>
    </citation>
    <scope>IDENTIFICATION</scope>
</reference>
<keyword evidence="3" id="KW-1185">Reference proteome</keyword>
<protein>
    <submittedName>
        <fullName evidence="1 4">Bm13400</fullName>
    </submittedName>
</protein>
<reference evidence="1 3" key="1">
    <citation type="journal article" date="2007" name="Science">
        <title>Draft genome of the filarial nematode parasite Brugia malayi.</title>
        <authorList>
            <person name="Ghedin E."/>
            <person name="Wang S."/>
            <person name="Spiro D."/>
            <person name="Caler E."/>
            <person name="Zhao Q."/>
            <person name="Crabtree J."/>
            <person name="Allen J.E."/>
            <person name="Delcher A.L."/>
            <person name="Guiliano D.B."/>
            <person name="Miranda-Saavedra D."/>
            <person name="Angiuoli S.V."/>
            <person name="Creasy T."/>
            <person name="Amedeo P."/>
            <person name="Haas B."/>
            <person name="El-Sayed N.M."/>
            <person name="Wortman J.R."/>
            <person name="Feldblyum T."/>
            <person name="Tallon L."/>
            <person name="Schatz M."/>
            <person name="Shumway M."/>
            <person name="Koo H."/>
            <person name="Salzberg S.L."/>
            <person name="Schobel S."/>
            <person name="Pertea M."/>
            <person name="Pop M."/>
            <person name="White O."/>
            <person name="Barton G.J."/>
            <person name="Carlow C.K."/>
            <person name="Crawford M.J."/>
            <person name="Daub J."/>
            <person name="Dimmic M.W."/>
            <person name="Estes C.F."/>
            <person name="Foster J.M."/>
            <person name="Ganatra M."/>
            <person name="Gregory W.F."/>
            <person name="Johnson N.M."/>
            <person name="Jin J."/>
            <person name="Komuniecki R."/>
            <person name="Korf I."/>
            <person name="Kumar S."/>
            <person name="Laney S."/>
            <person name="Li B.W."/>
            <person name="Li W."/>
            <person name="Lindblom T.H."/>
            <person name="Lustigman S."/>
            <person name="Ma D."/>
            <person name="Maina C.V."/>
            <person name="Martin D.M."/>
            <person name="McCarter J.P."/>
            <person name="McReynolds L."/>
            <person name="Mitreva M."/>
            <person name="Nutman T.B."/>
            <person name="Parkinson J."/>
            <person name="Peregrin-Alvarez J.M."/>
            <person name="Poole C."/>
            <person name="Ren Q."/>
            <person name="Saunders L."/>
            <person name="Sluder A.E."/>
            <person name="Smith K."/>
            <person name="Stanke M."/>
            <person name="Unnasch T.R."/>
            <person name="Ware J."/>
            <person name="Wei A.D."/>
            <person name="Weil G."/>
            <person name="Williams D.J."/>
            <person name="Zhang Y."/>
            <person name="Williams S.A."/>
            <person name="Fraser-Liggett C."/>
            <person name="Slatko B."/>
            <person name="Blaxter M.L."/>
            <person name="Scott A.L."/>
        </authorList>
    </citation>
    <scope>NUCLEOTIDE SEQUENCE</scope>
    <source>
        <strain evidence="1 3">FR3</strain>
    </source>
</reference>
<dbReference type="KEGG" id="bmy:BM_BM13400"/>
<dbReference type="WBParaSite" id="Bm13400.1">
    <property type="protein sequence ID" value="Bm13400.1"/>
    <property type="gene ID" value="WBGene00233661"/>
</dbReference>
<dbReference type="CTD" id="66057847"/>
<evidence type="ECO:0000313" key="2">
    <source>
        <dbReference type="EMBL" id="VIO87382.1"/>
    </source>
</evidence>
<reference evidence="2" key="3">
    <citation type="submission" date="2019-04" db="EMBL/GenBank/DDBJ databases">
        <authorList>
            <person name="Howe K."/>
            <person name="Paulini M."/>
            <person name="Williams G."/>
        </authorList>
    </citation>
    <scope>NUCLEOTIDE SEQUENCE [LARGE SCALE GENOMIC DNA]</scope>
    <source>
        <strain evidence="2">FR3</strain>
    </source>
</reference>
<dbReference type="WormBase" id="Bm13400">
    <property type="protein sequence ID" value="BM30698"/>
    <property type="gene ID" value="WBGene00233661"/>
</dbReference>